<feature type="domain" description="Transposase zinc-binding" evidence="2">
    <location>
        <begin position="10"/>
        <end position="99"/>
    </location>
</feature>
<sequence>MSKDCTIQDVFHRFYPSFESTHSISPAQRKAAYHIMNCKTGAFGVNVSVCEDCGCMSVHYNSCRDRCCPMCQEFPKEKWVDARREDILDAPYFHVVFTVPEELNPIIYSNQKFLYTALKWVDARREDILDAPYFHVVFTVPEELNPIIYSNQKFLYAALYHAASDTLSELAADSKYLGTDIGYICILHTWGSTMNFHPHIHAIVLGGGLDVKNYWKDNGKDFFLPIKVISKTFCGKYMAELKQLWENDRLEFHGSAAPYKNYYTFKELLNTCYAKEWIPYCKKPFDGAESVIRYLGKYTHRIAISNYRIKDMTESTVTFSAKDYKKQGLWKEITISGEEFIRRFLMHVPPKRFVRIRHYGLLSSRNKKKQIALCRNILGYNKYISKLKDMDAPAIIRLLYNKDICKCSSCGGKIIPLPTEQHFIKPKPHMLC</sequence>
<evidence type="ECO:0000259" key="1">
    <source>
        <dbReference type="Pfam" id="PF04986"/>
    </source>
</evidence>
<reference evidence="3 4" key="1">
    <citation type="submission" date="2018-08" db="EMBL/GenBank/DDBJ databases">
        <title>A genome reference for cultivated species of the human gut microbiota.</title>
        <authorList>
            <person name="Zou Y."/>
            <person name="Xue W."/>
            <person name="Luo G."/>
        </authorList>
    </citation>
    <scope>NUCLEOTIDE SEQUENCE [LARGE SCALE GENOMIC DNA]</scope>
    <source>
        <strain evidence="3 4">OM02-12</strain>
    </source>
</reference>
<gene>
    <name evidence="3" type="ORF">DXB12_16425</name>
</gene>
<feature type="domain" description="Transposase IS801/IS1294" evidence="1">
    <location>
        <begin position="182"/>
        <end position="367"/>
    </location>
</feature>
<organism evidence="3 4">
    <name type="scientific">Dorea formicigenerans</name>
    <dbReference type="NCBI Taxonomy" id="39486"/>
    <lineage>
        <taxon>Bacteria</taxon>
        <taxon>Bacillati</taxon>
        <taxon>Bacillota</taxon>
        <taxon>Clostridia</taxon>
        <taxon>Lachnospirales</taxon>
        <taxon>Lachnospiraceae</taxon>
        <taxon>Dorea</taxon>
    </lineage>
</organism>
<dbReference type="Pfam" id="PF04986">
    <property type="entry name" value="Y2_Tnp"/>
    <property type="match status" value="1"/>
</dbReference>
<dbReference type="GO" id="GO:0003677">
    <property type="term" value="F:DNA binding"/>
    <property type="evidence" value="ECO:0007669"/>
    <property type="project" value="InterPro"/>
</dbReference>
<dbReference type="Pfam" id="PF14319">
    <property type="entry name" value="Zn_Tnp_IS91"/>
    <property type="match status" value="1"/>
</dbReference>
<protein>
    <submittedName>
        <fullName evidence="3">Transposase</fullName>
    </submittedName>
</protein>
<name>A0A3E5GN67_9FIRM</name>
<dbReference type="InterPro" id="IPR007069">
    <property type="entry name" value="Transposase_32"/>
</dbReference>
<evidence type="ECO:0000313" key="4">
    <source>
        <dbReference type="Proteomes" id="UP000261055"/>
    </source>
</evidence>
<dbReference type="PANTHER" id="PTHR37023:SF1">
    <property type="entry name" value="ISSOD25 TRANSPOSASE TNPA_ISSOD25"/>
    <property type="match status" value="1"/>
</dbReference>
<evidence type="ECO:0000313" key="3">
    <source>
        <dbReference type="EMBL" id="RGO45858.1"/>
    </source>
</evidence>
<comment type="caution">
    <text evidence="3">The sequence shown here is derived from an EMBL/GenBank/DDBJ whole genome shotgun (WGS) entry which is preliminary data.</text>
</comment>
<keyword evidence="4" id="KW-1185">Reference proteome</keyword>
<dbReference type="AlphaFoldDB" id="A0A3E5GN67"/>
<dbReference type="GO" id="GO:0006313">
    <property type="term" value="P:DNA transposition"/>
    <property type="evidence" value="ECO:0007669"/>
    <property type="project" value="InterPro"/>
</dbReference>
<dbReference type="GO" id="GO:0004803">
    <property type="term" value="F:transposase activity"/>
    <property type="evidence" value="ECO:0007669"/>
    <property type="project" value="InterPro"/>
</dbReference>
<accession>A0A3E5GN67</accession>
<dbReference type="EMBL" id="QSVQ01000041">
    <property type="protein sequence ID" value="RGO45858.1"/>
    <property type="molecule type" value="Genomic_DNA"/>
</dbReference>
<evidence type="ECO:0000259" key="2">
    <source>
        <dbReference type="Pfam" id="PF14319"/>
    </source>
</evidence>
<dbReference type="RefSeq" id="WP_117614355.1">
    <property type="nucleotide sequence ID" value="NZ_QSVQ01000041.1"/>
</dbReference>
<dbReference type="Proteomes" id="UP000261055">
    <property type="component" value="Unassembled WGS sequence"/>
</dbReference>
<proteinExistence type="predicted"/>
<dbReference type="InterPro" id="IPR026889">
    <property type="entry name" value="Zn_Tnp"/>
</dbReference>
<dbReference type="PANTHER" id="PTHR37023">
    <property type="entry name" value="TRANSPOSASE"/>
    <property type="match status" value="1"/>
</dbReference>